<dbReference type="SMART" id="SM00862">
    <property type="entry name" value="Trans_reg_C"/>
    <property type="match status" value="1"/>
</dbReference>
<accession>A0A2I2KNJ3</accession>
<dbReference type="Pfam" id="PF00486">
    <property type="entry name" value="Trans_reg_C"/>
    <property type="match status" value="1"/>
</dbReference>
<evidence type="ECO:0000256" key="2">
    <source>
        <dbReference type="PROSITE-ProRule" id="PRU01091"/>
    </source>
</evidence>
<dbReference type="PROSITE" id="PS51755">
    <property type="entry name" value="OMPR_PHOB"/>
    <property type="match status" value="1"/>
</dbReference>
<keyword evidence="6" id="KW-1185">Reference proteome</keyword>
<dbReference type="RefSeq" id="WP_101831123.1">
    <property type="nucleotide sequence ID" value="NZ_FZMO01000088.1"/>
</dbReference>
<dbReference type="InterPro" id="IPR036388">
    <property type="entry name" value="WH-like_DNA-bd_sf"/>
</dbReference>
<dbReference type="AlphaFoldDB" id="A0A2I2KNJ3"/>
<keyword evidence="1 2" id="KW-0238">DNA-binding</keyword>
<keyword evidence="5" id="KW-0418">Kinase</keyword>
<dbReference type="OrthoDB" id="8927943at2"/>
<keyword evidence="5" id="KW-0808">Transferase</keyword>
<dbReference type="Gene3D" id="1.10.10.10">
    <property type="entry name" value="Winged helix-like DNA-binding domain superfamily/Winged helix DNA-binding domain"/>
    <property type="match status" value="1"/>
</dbReference>
<dbReference type="SUPFAM" id="SSF46894">
    <property type="entry name" value="C-terminal effector domain of the bipartite response regulators"/>
    <property type="match status" value="1"/>
</dbReference>
<sequence>MPPQTTLLPYRASRLAAAPTRPPLAAPPLGSPSLAPATRPRAAFPAQALPRVAAAPARQVAQTPPGRGVWIDRTAWLATVDGRPLDLTYLEFEVLDFFVRHPGTAHSRQGLLTSVWGHRADDESAPDLRTVDVLVTRLRRKLGPDNRYRIETIRRVGYRYRPLDADAS</sequence>
<dbReference type="CDD" id="cd00383">
    <property type="entry name" value="trans_reg_C"/>
    <property type="match status" value="1"/>
</dbReference>
<gene>
    <name evidence="5" type="ORF">FRACA_1780013</name>
</gene>
<evidence type="ECO:0000313" key="6">
    <source>
        <dbReference type="Proteomes" id="UP000234331"/>
    </source>
</evidence>
<feature type="DNA-binding region" description="OmpR/PhoB-type" evidence="2">
    <location>
        <begin position="58"/>
        <end position="162"/>
    </location>
</feature>
<dbReference type="GO" id="GO:0000160">
    <property type="term" value="P:phosphorelay signal transduction system"/>
    <property type="evidence" value="ECO:0007669"/>
    <property type="project" value="InterPro"/>
</dbReference>
<organism evidence="5 6">
    <name type="scientific">Frankia canadensis</name>
    <dbReference type="NCBI Taxonomy" id="1836972"/>
    <lineage>
        <taxon>Bacteria</taxon>
        <taxon>Bacillati</taxon>
        <taxon>Actinomycetota</taxon>
        <taxon>Actinomycetes</taxon>
        <taxon>Frankiales</taxon>
        <taxon>Frankiaceae</taxon>
        <taxon>Frankia</taxon>
    </lineage>
</organism>
<evidence type="ECO:0000313" key="5">
    <source>
        <dbReference type="EMBL" id="SNQ47230.1"/>
    </source>
</evidence>
<protein>
    <submittedName>
        <fullName evidence="5">Histidine kinase</fullName>
    </submittedName>
</protein>
<evidence type="ECO:0000256" key="1">
    <source>
        <dbReference type="ARBA" id="ARBA00023125"/>
    </source>
</evidence>
<name>A0A2I2KNJ3_9ACTN</name>
<dbReference type="InterPro" id="IPR001867">
    <property type="entry name" value="OmpR/PhoB-type_DNA-bd"/>
</dbReference>
<dbReference type="GO" id="GO:0016301">
    <property type="term" value="F:kinase activity"/>
    <property type="evidence" value="ECO:0007669"/>
    <property type="project" value="UniProtKB-KW"/>
</dbReference>
<dbReference type="EMBL" id="FZMO01000088">
    <property type="protein sequence ID" value="SNQ47230.1"/>
    <property type="molecule type" value="Genomic_DNA"/>
</dbReference>
<feature type="region of interest" description="Disordered" evidence="3">
    <location>
        <begin position="19"/>
        <end position="38"/>
    </location>
</feature>
<proteinExistence type="predicted"/>
<reference evidence="5 6" key="1">
    <citation type="submission" date="2017-06" db="EMBL/GenBank/DDBJ databases">
        <authorList>
            <person name="Kim H.J."/>
            <person name="Triplett B.A."/>
        </authorList>
    </citation>
    <scope>NUCLEOTIDE SEQUENCE [LARGE SCALE GENOMIC DNA]</scope>
    <source>
        <strain evidence="5">FRACA_ARgP5</strain>
    </source>
</reference>
<evidence type="ECO:0000259" key="4">
    <source>
        <dbReference type="PROSITE" id="PS51755"/>
    </source>
</evidence>
<dbReference type="GO" id="GO:0006355">
    <property type="term" value="P:regulation of DNA-templated transcription"/>
    <property type="evidence" value="ECO:0007669"/>
    <property type="project" value="InterPro"/>
</dbReference>
<evidence type="ECO:0000256" key="3">
    <source>
        <dbReference type="SAM" id="MobiDB-lite"/>
    </source>
</evidence>
<feature type="compositionally biased region" description="Pro residues" evidence="3">
    <location>
        <begin position="20"/>
        <end position="30"/>
    </location>
</feature>
<dbReference type="Proteomes" id="UP000234331">
    <property type="component" value="Unassembled WGS sequence"/>
</dbReference>
<dbReference type="GO" id="GO:0003677">
    <property type="term" value="F:DNA binding"/>
    <property type="evidence" value="ECO:0007669"/>
    <property type="project" value="UniProtKB-UniRule"/>
</dbReference>
<dbReference type="InterPro" id="IPR016032">
    <property type="entry name" value="Sig_transdc_resp-reg_C-effctor"/>
</dbReference>
<feature type="domain" description="OmpR/PhoB-type" evidence="4">
    <location>
        <begin position="58"/>
        <end position="162"/>
    </location>
</feature>